<dbReference type="GO" id="GO:0005524">
    <property type="term" value="F:ATP binding"/>
    <property type="evidence" value="ECO:0007669"/>
    <property type="project" value="UniProtKB-KW"/>
</dbReference>
<dbReference type="InterPro" id="IPR036890">
    <property type="entry name" value="HATPase_C_sf"/>
</dbReference>
<dbReference type="Proteomes" id="UP000547510">
    <property type="component" value="Unassembled WGS sequence"/>
</dbReference>
<evidence type="ECO:0000256" key="4">
    <source>
        <dbReference type="ARBA" id="ARBA00022679"/>
    </source>
</evidence>
<dbReference type="SMART" id="SM00387">
    <property type="entry name" value="HATPase_c"/>
    <property type="match status" value="1"/>
</dbReference>
<keyword evidence="5" id="KW-0547">Nucleotide-binding</keyword>
<feature type="transmembrane region" description="Helical" evidence="9">
    <location>
        <begin position="90"/>
        <end position="116"/>
    </location>
</feature>
<evidence type="ECO:0000256" key="7">
    <source>
        <dbReference type="ARBA" id="ARBA00022840"/>
    </source>
</evidence>
<keyword evidence="6 11" id="KW-0418">Kinase</keyword>
<dbReference type="InterPro" id="IPR011712">
    <property type="entry name" value="Sig_transdc_His_kin_sub3_dim/P"/>
</dbReference>
<evidence type="ECO:0000256" key="9">
    <source>
        <dbReference type="SAM" id="Phobius"/>
    </source>
</evidence>
<keyword evidence="3" id="KW-0597">Phosphoprotein</keyword>
<accession>A0A841CR09</accession>
<proteinExistence type="predicted"/>
<feature type="transmembrane region" description="Helical" evidence="9">
    <location>
        <begin position="59"/>
        <end position="78"/>
    </location>
</feature>
<feature type="transmembrane region" description="Helical" evidence="9">
    <location>
        <begin position="136"/>
        <end position="154"/>
    </location>
</feature>
<dbReference type="AlphaFoldDB" id="A0A841CR09"/>
<keyword evidence="9" id="KW-1133">Transmembrane helix</keyword>
<keyword evidence="9" id="KW-0812">Transmembrane</keyword>
<evidence type="ECO:0000313" key="12">
    <source>
        <dbReference type="Proteomes" id="UP000547510"/>
    </source>
</evidence>
<dbReference type="Gene3D" id="1.20.5.1930">
    <property type="match status" value="1"/>
</dbReference>
<dbReference type="Pfam" id="PF02518">
    <property type="entry name" value="HATPase_c"/>
    <property type="match status" value="1"/>
</dbReference>
<comment type="caution">
    <text evidence="11">The sequence shown here is derived from an EMBL/GenBank/DDBJ whole genome shotgun (WGS) entry which is preliminary data.</text>
</comment>
<sequence>MRPVPWLSPLLYGVVLVVGCYAGMAGLGVVRPEFVAGLVVLALVDVFERRRHPERTPPTPAVALLVVRAALVVVVAAADGSGMSRVLFLLLPFGAYFVFGRLVAIALGLVCVALVVITFQVTVPGWTRQVEQVSDLLMFAVGLVLTVAMAAVAVEEQRGRAKLAELSAAAERNRVARDIHDGLGHHLTAVSVLLEKASAFRDRDPAVADQAVADAHESARRALEDVRRSVRTLREPFRLSSALGELTSGLKVTLDCAGDEGDYDPAVLLAVYRAAQEGITNVLRHANASAVSVNVHCGEVDLRLVVADDGRGFDGGEGFGLLGMRERVAQVGGAVEVHSAPDAGTRLVVTVPRRTS</sequence>
<keyword evidence="8" id="KW-0902">Two-component regulatory system</keyword>
<reference evidence="11 12" key="1">
    <citation type="submission" date="2020-08" db="EMBL/GenBank/DDBJ databases">
        <title>Genomic Encyclopedia of Type Strains, Phase III (KMG-III): the genomes of soil and plant-associated and newly described type strains.</title>
        <authorList>
            <person name="Whitman W."/>
        </authorList>
    </citation>
    <scope>NUCLEOTIDE SEQUENCE [LARGE SCALE GENOMIC DNA]</scope>
    <source>
        <strain evidence="11 12">CECT 8640</strain>
    </source>
</reference>
<dbReference type="EMBL" id="JACHJN010000014">
    <property type="protein sequence ID" value="MBB5960161.1"/>
    <property type="molecule type" value="Genomic_DNA"/>
</dbReference>
<evidence type="ECO:0000256" key="6">
    <source>
        <dbReference type="ARBA" id="ARBA00022777"/>
    </source>
</evidence>
<keyword evidence="7" id="KW-0067">ATP-binding</keyword>
<dbReference type="CDD" id="cd16917">
    <property type="entry name" value="HATPase_UhpB-NarQ-NarX-like"/>
    <property type="match status" value="1"/>
</dbReference>
<dbReference type="GO" id="GO:0046983">
    <property type="term" value="F:protein dimerization activity"/>
    <property type="evidence" value="ECO:0007669"/>
    <property type="project" value="InterPro"/>
</dbReference>
<dbReference type="RefSeq" id="WP_184698088.1">
    <property type="nucleotide sequence ID" value="NZ_JACHJN010000014.1"/>
</dbReference>
<evidence type="ECO:0000259" key="10">
    <source>
        <dbReference type="SMART" id="SM00387"/>
    </source>
</evidence>
<keyword evidence="4" id="KW-0808">Transferase</keyword>
<evidence type="ECO:0000256" key="8">
    <source>
        <dbReference type="ARBA" id="ARBA00023012"/>
    </source>
</evidence>
<evidence type="ECO:0000256" key="5">
    <source>
        <dbReference type="ARBA" id="ARBA00022741"/>
    </source>
</evidence>
<name>A0A841CR09_9PSEU</name>
<dbReference type="GO" id="GO:0000155">
    <property type="term" value="F:phosphorelay sensor kinase activity"/>
    <property type="evidence" value="ECO:0007669"/>
    <property type="project" value="InterPro"/>
</dbReference>
<evidence type="ECO:0000256" key="1">
    <source>
        <dbReference type="ARBA" id="ARBA00000085"/>
    </source>
</evidence>
<evidence type="ECO:0000256" key="3">
    <source>
        <dbReference type="ARBA" id="ARBA00022553"/>
    </source>
</evidence>
<feature type="transmembrane region" description="Helical" evidence="9">
    <location>
        <begin position="6"/>
        <end position="22"/>
    </location>
</feature>
<dbReference type="Gene3D" id="3.30.565.10">
    <property type="entry name" value="Histidine kinase-like ATPase, C-terminal domain"/>
    <property type="match status" value="1"/>
</dbReference>
<evidence type="ECO:0000256" key="2">
    <source>
        <dbReference type="ARBA" id="ARBA00012438"/>
    </source>
</evidence>
<dbReference type="PROSITE" id="PS51257">
    <property type="entry name" value="PROKAR_LIPOPROTEIN"/>
    <property type="match status" value="1"/>
</dbReference>
<dbReference type="EC" id="2.7.13.3" evidence="2"/>
<gene>
    <name evidence="11" type="ORF">FHS29_006784</name>
</gene>
<comment type="catalytic activity">
    <reaction evidence="1">
        <text>ATP + protein L-histidine = ADP + protein N-phospho-L-histidine.</text>
        <dbReference type="EC" id="2.7.13.3"/>
    </reaction>
</comment>
<dbReference type="Pfam" id="PF07730">
    <property type="entry name" value="HisKA_3"/>
    <property type="match status" value="1"/>
</dbReference>
<dbReference type="GO" id="GO:0016020">
    <property type="term" value="C:membrane"/>
    <property type="evidence" value="ECO:0007669"/>
    <property type="project" value="InterPro"/>
</dbReference>
<dbReference type="PANTHER" id="PTHR24421:SF10">
    <property type="entry name" value="NITRATE_NITRITE SENSOR PROTEIN NARQ"/>
    <property type="match status" value="1"/>
</dbReference>
<evidence type="ECO:0000313" key="11">
    <source>
        <dbReference type="EMBL" id="MBB5960161.1"/>
    </source>
</evidence>
<organism evidence="11 12">
    <name type="scientific">Saccharothrix tamanrassetensis</name>
    <dbReference type="NCBI Taxonomy" id="1051531"/>
    <lineage>
        <taxon>Bacteria</taxon>
        <taxon>Bacillati</taxon>
        <taxon>Actinomycetota</taxon>
        <taxon>Actinomycetes</taxon>
        <taxon>Pseudonocardiales</taxon>
        <taxon>Pseudonocardiaceae</taxon>
        <taxon>Saccharothrix</taxon>
    </lineage>
</organism>
<dbReference type="SUPFAM" id="SSF55874">
    <property type="entry name" value="ATPase domain of HSP90 chaperone/DNA topoisomerase II/histidine kinase"/>
    <property type="match status" value="1"/>
</dbReference>
<keyword evidence="9" id="KW-0472">Membrane</keyword>
<dbReference type="InterPro" id="IPR003594">
    <property type="entry name" value="HATPase_dom"/>
</dbReference>
<dbReference type="PANTHER" id="PTHR24421">
    <property type="entry name" value="NITRATE/NITRITE SENSOR PROTEIN NARX-RELATED"/>
    <property type="match status" value="1"/>
</dbReference>
<protein>
    <recommendedName>
        <fullName evidence="2">histidine kinase</fullName>
        <ecNumber evidence="2">2.7.13.3</ecNumber>
    </recommendedName>
</protein>
<dbReference type="InterPro" id="IPR050482">
    <property type="entry name" value="Sensor_HK_TwoCompSys"/>
</dbReference>
<keyword evidence="12" id="KW-1185">Reference proteome</keyword>
<feature type="domain" description="Histidine kinase/HSP90-like ATPase" evidence="10">
    <location>
        <begin position="266"/>
        <end position="355"/>
    </location>
</feature>